<dbReference type="InterPro" id="IPR036691">
    <property type="entry name" value="Endo/exonu/phosph_ase_sf"/>
</dbReference>
<evidence type="ECO:0000313" key="2">
    <source>
        <dbReference type="Proteomes" id="UP000604046"/>
    </source>
</evidence>
<dbReference type="SUPFAM" id="SSF56219">
    <property type="entry name" value="DNase I-like"/>
    <property type="match status" value="1"/>
</dbReference>
<dbReference type="EMBL" id="CAJNDS010002565">
    <property type="protein sequence ID" value="CAE7527366.1"/>
    <property type="molecule type" value="Genomic_DNA"/>
</dbReference>
<sequence length="148" mass="16279">MHGIVHTGPSPEQDLTRYSVGLLDWSGHTMAFVNAHLNWGDYAQTEEQVREVEAAATELVEKYPGATVMVTGDFNHPRQSLRCPGFESLLDLNVATHDDGGHYDHLFLKLGSGVELATRQATVLSWCTEDGAPLSDHKGLLLQLVRGR</sequence>
<reference evidence="1" key="1">
    <citation type="submission" date="2021-02" db="EMBL/GenBank/DDBJ databases">
        <authorList>
            <person name="Dougan E. K."/>
            <person name="Rhodes N."/>
            <person name="Thang M."/>
            <person name="Chan C."/>
        </authorList>
    </citation>
    <scope>NUCLEOTIDE SEQUENCE</scope>
</reference>
<comment type="caution">
    <text evidence="1">The sequence shown here is derived from an EMBL/GenBank/DDBJ whole genome shotgun (WGS) entry which is preliminary data.</text>
</comment>
<evidence type="ECO:0008006" key="3">
    <source>
        <dbReference type="Google" id="ProtNLM"/>
    </source>
</evidence>
<dbReference type="AlphaFoldDB" id="A0A812TDZ0"/>
<dbReference type="Gene3D" id="3.60.10.10">
    <property type="entry name" value="Endonuclease/exonuclease/phosphatase"/>
    <property type="match status" value="1"/>
</dbReference>
<keyword evidence="2" id="KW-1185">Reference proteome</keyword>
<evidence type="ECO:0000313" key="1">
    <source>
        <dbReference type="EMBL" id="CAE7527366.1"/>
    </source>
</evidence>
<organism evidence="1 2">
    <name type="scientific">Symbiodinium natans</name>
    <dbReference type="NCBI Taxonomy" id="878477"/>
    <lineage>
        <taxon>Eukaryota</taxon>
        <taxon>Sar</taxon>
        <taxon>Alveolata</taxon>
        <taxon>Dinophyceae</taxon>
        <taxon>Suessiales</taxon>
        <taxon>Symbiodiniaceae</taxon>
        <taxon>Symbiodinium</taxon>
    </lineage>
</organism>
<protein>
    <recommendedName>
        <fullName evidence="3">Endonuclease/exonuclease/phosphatase domain-containing protein</fullName>
    </recommendedName>
</protein>
<proteinExistence type="predicted"/>
<gene>
    <name evidence="1" type="ORF">SNAT2548_LOCUS29529</name>
</gene>
<name>A0A812TDZ0_9DINO</name>
<dbReference type="Proteomes" id="UP000604046">
    <property type="component" value="Unassembled WGS sequence"/>
</dbReference>
<accession>A0A812TDZ0</accession>